<gene>
    <name evidence="1" type="ORF">BJ988_003957</name>
</gene>
<organism evidence="1 2">
    <name type="scientific">Nocardioides panzhihuensis</name>
    <dbReference type="NCBI Taxonomy" id="860243"/>
    <lineage>
        <taxon>Bacteria</taxon>
        <taxon>Bacillati</taxon>
        <taxon>Actinomycetota</taxon>
        <taxon>Actinomycetes</taxon>
        <taxon>Propionibacteriales</taxon>
        <taxon>Nocardioidaceae</taxon>
        <taxon>Nocardioides</taxon>
    </lineage>
</organism>
<dbReference type="InterPro" id="IPR001646">
    <property type="entry name" value="5peptide_repeat"/>
</dbReference>
<keyword evidence="2" id="KW-1185">Reference proteome</keyword>
<dbReference type="RefSeq" id="WP_179659636.1">
    <property type="nucleotide sequence ID" value="NZ_JACBZR010000001.1"/>
</dbReference>
<dbReference type="Gene3D" id="2.160.20.80">
    <property type="entry name" value="E3 ubiquitin-protein ligase SopA"/>
    <property type="match status" value="1"/>
</dbReference>
<dbReference type="Proteomes" id="UP000564496">
    <property type="component" value="Unassembled WGS sequence"/>
</dbReference>
<proteinExistence type="predicted"/>
<dbReference type="Pfam" id="PF00805">
    <property type="entry name" value="Pentapeptide"/>
    <property type="match status" value="1"/>
</dbReference>
<name>A0A7Z0ITM4_9ACTN</name>
<comment type="caution">
    <text evidence="1">The sequence shown here is derived from an EMBL/GenBank/DDBJ whole genome shotgun (WGS) entry which is preliminary data.</text>
</comment>
<evidence type="ECO:0000313" key="1">
    <source>
        <dbReference type="EMBL" id="NYI79309.1"/>
    </source>
</evidence>
<reference evidence="1 2" key="1">
    <citation type="submission" date="2020-07" db="EMBL/GenBank/DDBJ databases">
        <title>Sequencing the genomes of 1000 actinobacteria strains.</title>
        <authorList>
            <person name="Klenk H.-P."/>
        </authorList>
    </citation>
    <scope>NUCLEOTIDE SEQUENCE [LARGE SCALE GENOMIC DNA]</scope>
    <source>
        <strain evidence="1 2">DSM 26487</strain>
    </source>
</reference>
<accession>A0A7Z0ITM4</accession>
<dbReference type="AlphaFoldDB" id="A0A7Z0ITM4"/>
<dbReference type="SUPFAM" id="SSF141571">
    <property type="entry name" value="Pentapeptide repeat-like"/>
    <property type="match status" value="1"/>
</dbReference>
<sequence>MSRTQVTQRWKDQPGLAAAAVRWLSDTAAPLPEGIGTLDGRVDLRGLPTFPAGDVRELRGVRWSGLDLTYADLSGLWFFDVVVEDCILDQTSLKNSRLLGVECSRTSLVGADLHQATVGGATADSWPTWIDVDFSKAKLGRRMWSGVAITGCTFTDTKMKGTEFYRCSISDTTFATDLSEVIFDGKRSGLARDLPFPEQESVAMRRVDLSRSRLMFTGFRTCTMADVSWPEDPHVRVILEPADVVEKAAGWLEAQDGRGSSGAAKGLRRLMDEVNVLLPDGTPFVVVNLAEWEQPYAVDMEAALFGEGQRPR</sequence>
<evidence type="ECO:0000313" key="2">
    <source>
        <dbReference type="Proteomes" id="UP000564496"/>
    </source>
</evidence>
<dbReference type="EMBL" id="JACBZR010000001">
    <property type="protein sequence ID" value="NYI79309.1"/>
    <property type="molecule type" value="Genomic_DNA"/>
</dbReference>
<protein>
    <submittedName>
        <fullName evidence="1">Uncharacterized protein YjbI with pentapeptide repeats</fullName>
    </submittedName>
</protein>